<evidence type="ECO:0000313" key="4">
    <source>
        <dbReference type="Proteomes" id="UP000694886"/>
    </source>
</evidence>
<dbReference type="AlphaFoldDB" id="A0AB32VK75"/>
<dbReference type="SMART" id="SM00733">
    <property type="entry name" value="Mterf"/>
    <property type="match status" value="14"/>
</dbReference>
<dbReference type="GeneID" id="18611658"/>
<dbReference type="RefSeq" id="XP_007048090.2">
    <property type="nucleotide sequence ID" value="XM_007048028.2"/>
</dbReference>
<sequence>MQILKSSSIFSTSHFLNFPLKPRSFILLLYCSSSSSTSVSNSPLLNYLVKNLDFTETQALSIANRYLNVKSFEKPQAVANFFRNLGFSNAEIAASVRNAPQILFADVETKLRPKIKFFQDLGFVGPHLGKFLSRNSALLACSLDKKLIPSFQIVKKVLGNNDNKDLIKVFNRSNGFIARDCILKLSRNVGYLESCGIVGSQLSKLLKRQPRIFRMRESALRDLVSRVLDMGFSTDSRMLVYAIHTMNCLSEQTFKKKWELLQSFGFSENERVDMFRKAPGLLRTSEEKMKLGIAFFTNVAKFDKNVLVSRPRLLMNSLEDRVIPRYRVLQIIKSKKLLKKELSFLNILDYTENEFLKFISRFTDNVEELLIAYKAHLLHTSEEEEEKTCCAQNSSKSTMQVLKSSSVFSTPHFLHFPSKPKSFIFLLYYSSSSTSVSNSPLLNYLVKNLDFTETQALLIAKRYPNVKSLERPQSVANFFQNLGFSNPQIAASVRHAPQILFADVETKLRPKIKFFQDLGLVGPHLGKFLSRNSALLACSLDKKLNPSIQIVKKVLGNNDNKDVIRVFNRCNGFIVRDSILKFSRNIEYLESCGIVGSQLSRLLKRQPRIFRMRESELRDLVLRVLDMGFSTDSRMLVHAIHTMNCLSKQTFKKKWELLKSFGFSENDCLDIFRKTPALFRTSEKKMKLGIEFFTNVAKVDKNVLVSRPYLLMNSLEDRVIPRYRVLQIIKLKKLLTKEPSFLYILDYTENEFLQFISRFTDHGEELLIAYKAHLLHTSSEEEEKET</sequence>
<reference evidence="4" key="1">
    <citation type="journal article" date="1997" name="Nucleic Acids Res.">
        <title>tRNAscan-SE: a program for improved detection of transfer RNA genes in genomic sequence.</title>
        <authorList>
            <person name="Lowe T.M."/>
            <person name="Eddy S.R."/>
        </authorList>
    </citation>
    <scope>NUCLEOTIDE SEQUENCE [LARGE SCALE GENOMIC DNA]</scope>
    <source>
        <strain evidence="4">r\B97-61/B2</strain>
    </source>
</reference>
<keyword evidence="2" id="KW-0806">Transcription termination</keyword>
<dbReference type="InterPro" id="IPR003690">
    <property type="entry name" value="MTERF"/>
</dbReference>
<evidence type="ECO:0000256" key="2">
    <source>
        <dbReference type="ARBA" id="ARBA00022472"/>
    </source>
</evidence>
<dbReference type="Gene3D" id="1.25.70.10">
    <property type="entry name" value="Transcription termination factor 3, mitochondrial"/>
    <property type="match status" value="2"/>
</dbReference>
<dbReference type="FunFam" id="1.25.70.10:FF:000001">
    <property type="entry name" value="Mitochondrial transcription termination factor-like"/>
    <property type="match status" value="2"/>
</dbReference>
<evidence type="ECO:0000313" key="5">
    <source>
        <dbReference type="RefSeq" id="XP_007048090.2"/>
    </source>
</evidence>
<organism evidence="4 5">
    <name type="scientific">Theobroma cacao</name>
    <name type="common">Cacao</name>
    <name type="synonym">Cocoa</name>
    <dbReference type="NCBI Taxonomy" id="3641"/>
    <lineage>
        <taxon>Eukaryota</taxon>
        <taxon>Viridiplantae</taxon>
        <taxon>Streptophyta</taxon>
        <taxon>Embryophyta</taxon>
        <taxon>Tracheophyta</taxon>
        <taxon>Spermatophyta</taxon>
        <taxon>Magnoliopsida</taxon>
        <taxon>eudicotyledons</taxon>
        <taxon>Gunneridae</taxon>
        <taxon>Pentapetalae</taxon>
        <taxon>rosids</taxon>
        <taxon>malvids</taxon>
        <taxon>Malvales</taxon>
        <taxon>Malvaceae</taxon>
        <taxon>Byttnerioideae</taxon>
        <taxon>Theobroma</taxon>
    </lineage>
</organism>
<dbReference type="PANTHER" id="PTHR13068:SF173">
    <property type="entry name" value="EMB|CAB62602.1"/>
    <property type="match status" value="1"/>
</dbReference>
<dbReference type="Gramene" id="Tc01v2_t009540.1">
    <property type="protein sequence ID" value="Tc01v2_p009540.1"/>
    <property type="gene ID" value="Tc01v2_g009540"/>
</dbReference>
<evidence type="ECO:0000256" key="1">
    <source>
        <dbReference type="ARBA" id="ARBA00007692"/>
    </source>
</evidence>
<dbReference type="PANTHER" id="PTHR13068">
    <property type="entry name" value="CGI-12 PROTEIN-RELATED"/>
    <property type="match status" value="1"/>
</dbReference>
<dbReference type="Pfam" id="PF02536">
    <property type="entry name" value="mTERF"/>
    <property type="match status" value="2"/>
</dbReference>
<evidence type="ECO:0000256" key="3">
    <source>
        <dbReference type="ARBA" id="ARBA00022946"/>
    </source>
</evidence>
<dbReference type="KEGG" id="tcc:18611658"/>
<accession>A0AB32VK75</accession>
<protein>
    <submittedName>
        <fullName evidence="5">Uncharacterized protein LOC18611658</fullName>
    </submittedName>
</protein>
<reference evidence="5" key="2">
    <citation type="submission" date="2025-08" db="UniProtKB">
        <authorList>
            <consortium name="RefSeq"/>
        </authorList>
    </citation>
    <scope>IDENTIFICATION</scope>
</reference>
<dbReference type="GO" id="GO:0003676">
    <property type="term" value="F:nucleic acid binding"/>
    <property type="evidence" value="ECO:0007669"/>
    <property type="project" value="InterPro"/>
</dbReference>
<comment type="similarity">
    <text evidence="1">Belongs to the mTERF family.</text>
</comment>
<name>A0AB32VK75_THECC</name>
<keyword evidence="2" id="KW-0805">Transcription regulation</keyword>
<keyword evidence="3" id="KW-0809">Transit peptide</keyword>
<dbReference type="Proteomes" id="UP000694886">
    <property type="component" value="Chromosome 1"/>
</dbReference>
<dbReference type="InterPro" id="IPR038538">
    <property type="entry name" value="MTERF_sf"/>
</dbReference>
<gene>
    <name evidence="5" type="primary">LOC18611658</name>
</gene>
<keyword evidence="2" id="KW-0804">Transcription</keyword>
<dbReference type="GO" id="GO:0006353">
    <property type="term" value="P:DNA-templated transcription termination"/>
    <property type="evidence" value="ECO:0007669"/>
    <property type="project" value="UniProtKB-KW"/>
</dbReference>
<proteinExistence type="inferred from homology"/>